<dbReference type="EMBL" id="JACCHS010000076">
    <property type="protein sequence ID" value="NYT47073.1"/>
    <property type="molecule type" value="Genomic_DNA"/>
</dbReference>
<protein>
    <submittedName>
        <fullName evidence="3">Uncharacterized protein</fullName>
    </submittedName>
</protein>
<accession>A0A7Z0MNR0</accession>
<keyword evidence="1" id="KW-0175">Coiled coil</keyword>
<dbReference type="PANTHER" id="PTHR46888">
    <property type="entry name" value="ZINC KNUCKLE DOMAINCONTAINING PROTEIN-RELATED"/>
    <property type="match status" value="1"/>
</dbReference>
<evidence type="ECO:0000256" key="2">
    <source>
        <dbReference type="SAM" id="MobiDB-lite"/>
    </source>
</evidence>
<dbReference type="Proteomes" id="UP000537890">
    <property type="component" value="Unassembled WGS sequence"/>
</dbReference>
<evidence type="ECO:0000256" key="1">
    <source>
        <dbReference type="SAM" id="Coils"/>
    </source>
</evidence>
<feature type="coiled-coil region" evidence="1">
    <location>
        <begin position="11"/>
        <end position="45"/>
    </location>
</feature>
<organism evidence="3 4">
    <name type="scientific">Candidatus Methanofishera endochildressiae</name>
    <dbReference type="NCBI Taxonomy" id="2738884"/>
    <lineage>
        <taxon>Bacteria</taxon>
        <taxon>Pseudomonadati</taxon>
        <taxon>Pseudomonadota</taxon>
        <taxon>Gammaproteobacteria</taxon>
        <taxon>Candidatus Methanofishera</taxon>
    </lineage>
</organism>
<evidence type="ECO:0000313" key="3">
    <source>
        <dbReference type="EMBL" id="NYT47073.1"/>
    </source>
</evidence>
<evidence type="ECO:0000313" key="4">
    <source>
        <dbReference type="Proteomes" id="UP000537890"/>
    </source>
</evidence>
<comment type="caution">
    <text evidence="3">The sequence shown here is derived from an EMBL/GenBank/DDBJ whole genome shotgun (WGS) entry which is preliminary data.</text>
</comment>
<proteinExistence type="predicted"/>
<name>A0A7Z0MNR0_9GAMM</name>
<feature type="region of interest" description="Disordered" evidence="2">
    <location>
        <begin position="52"/>
        <end position="72"/>
    </location>
</feature>
<gene>
    <name evidence="3" type="ORF">H0A75_05140</name>
</gene>
<reference evidence="3 4" key="1">
    <citation type="submission" date="2020-05" db="EMBL/GenBank/DDBJ databases">
        <title>Horizontal transmission and recombination maintain forever young bacterial symbiont genomes.</title>
        <authorList>
            <person name="Russell S.L."/>
            <person name="Pepper-Tunick E."/>
            <person name="Svedberg J."/>
            <person name="Byrne A."/>
            <person name="Ruelas Castillo J."/>
            <person name="Vollmers C."/>
            <person name="Beinart R.A."/>
            <person name="Corbett-Detig R."/>
        </authorList>
    </citation>
    <scope>NUCLEOTIDE SEQUENCE [LARGE SCALE GENOMIC DNA]</scope>
    <source>
        <strain evidence="3">4727-3</strain>
    </source>
</reference>
<dbReference type="PANTHER" id="PTHR46888:SF1">
    <property type="entry name" value="RIBONUCLEASE H"/>
    <property type="match status" value="1"/>
</dbReference>
<sequence length="145" mass="16972">MLDKGEKLEVCLEMLKNMQATEREERAAEREMRKVEMEREVKLRELELREKELAHGNVQPHSTPNLKSKLPKFHEGQDPDVFLKSFEKLAVLHKIPKLEWALRLVPLLCGKALEAFSRLSDEDSRNYDTITFSYILSRYELTTGI</sequence>
<dbReference type="AlphaFoldDB" id="A0A7Z0MNR0"/>